<dbReference type="KEGG" id="nik:F5I99_11250"/>
<evidence type="ECO:0000259" key="2">
    <source>
        <dbReference type="Pfam" id="PF13386"/>
    </source>
</evidence>
<dbReference type="Proteomes" id="UP000325606">
    <property type="component" value="Chromosome"/>
</dbReference>
<evidence type="ECO:0000313" key="4">
    <source>
        <dbReference type="Proteomes" id="UP000325606"/>
    </source>
</evidence>
<feature type="transmembrane region" description="Helical" evidence="1">
    <location>
        <begin position="166"/>
        <end position="185"/>
    </location>
</feature>
<evidence type="ECO:0000256" key="1">
    <source>
        <dbReference type="SAM" id="Phobius"/>
    </source>
</evidence>
<name>A0A5J6LF35_9GAMM</name>
<feature type="transmembrane region" description="Helical" evidence="1">
    <location>
        <begin position="133"/>
        <end position="154"/>
    </location>
</feature>
<protein>
    <submittedName>
        <fullName evidence="3">Sulfite exporter TauE/SafE family protein</fullName>
    </submittedName>
</protein>
<keyword evidence="4" id="KW-1185">Reference proteome</keyword>
<keyword evidence="1" id="KW-1133">Transmembrane helix</keyword>
<organism evidence="3 4">
    <name type="scientific">Nitrincola iocasae</name>
    <dbReference type="NCBI Taxonomy" id="2614693"/>
    <lineage>
        <taxon>Bacteria</taxon>
        <taxon>Pseudomonadati</taxon>
        <taxon>Pseudomonadota</taxon>
        <taxon>Gammaproteobacteria</taxon>
        <taxon>Oceanospirillales</taxon>
        <taxon>Oceanospirillaceae</taxon>
        <taxon>Nitrincola</taxon>
    </lineage>
</organism>
<dbReference type="InterPro" id="IPR039447">
    <property type="entry name" value="UreH-like_TM_dom"/>
</dbReference>
<proteinExistence type="predicted"/>
<feature type="transmembrane region" description="Helical" evidence="1">
    <location>
        <begin position="63"/>
        <end position="96"/>
    </location>
</feature>
<feature type="transmembrane region" description="Helical" evidence="1">
    <location>
        <begin position="197"/>
        <end position="214"/>
    </location>
</feature>
<dbReference type="PANTHER" id="PTHR42208">
    <property type="entry name" value="HEAVY METAL TRANSPORTER-RELATED"/>
    <property type="match status" value="1"/>
</dbReference>
<dbReference type="PANTHER" id="PTHR42208:SF1">
    <property type="entry name" value="HEAVY METAL TRANSPORTER"/>
    <property type="match status" value="1"/>
</dbReference>
<keyword evidence="1" id="KW-0812">Transmembrane</keyword>
<reference evidence="3 4" key="1">
    <citation type="submission" date="2019-09" db="EMBL/GenBank/DDBJ databases">
        <title>Nitrincola iocasae sp. nov., a bacterium isolated from the sediment collected at a cold seep field in South China Sea.</title>
        <authorList>
            <person name="Zhang H."/>
            <person name="Wang H."/>
            <person name="Li C."/>
        </authorList>
    </citation>
    <scope>NUCLEOTIDE SEQUENCE [LARGE SCALE GENOMIC DNA]</scope>
    <source>
        <strain evidence="3 4">KXZD1103</strain>
    </source>
</reference>
<keyword evidence="1" id="KW-0472">Membrane</keyword>
<feature type="domain" description="Urease accessory protein UreH-like transmembrane" evidence="2">
    <location>
        <begin position="9"/>
        <end position="212"/>
    </location>
</feature>
<gene>
    <name evidence="3" type="ORF">F5I99_11250</name>
</gene>
<dbReference type="Pfam" id="PF13386">
    <property type="entry name" value="DsbD_2"/>
    <property type="match status" value="1"/>
</dbReference>
<dbReference type="RefSeq" id="WP_151056059.1">
    <property type="nucleotide sequence ID" value="NZ_CP044222.1"/>
</dbReference>
<dbReference type="AlphaFoldDB" id="A0A5J6LF35"/>
<dbReference type="EMBL" id="CP044222">
    <property type="protein sequence ID" value="QEW07038.1"/>
    <property type="molecule type" value="Genomic_DNA"/>
</dbReference>
<accession>A0A5J6LF35</accession>
<evidence type="ECO:0000313" key="3">
    <source>
        <dbReference type="EMBL" id="QEW07038.1"/>
    </source>
</evidence>
<sequence length="222" mass="23656">MTEPLLLTTAFLIGLLGSTHCIGMCGGIAASVGLNTQGGRYPAWLILLGYNLGRISSYTLAGALIGIAGAMVATGITGLILQTFAGILLIAMGLYVGQWWFGITRLETLGGHLWRHIQPHAAKILPVRNPHQAVLLGILWGWLPCGLVYSTLLWSSAAGSWQQSALLMAAFGLGTLPAMFTTGLLARQVRSLMQKRLTRQIAGALIIGFGIYTLPLNSLFNL</sequence>